<dbReference type="InterPro" id="IPR036188">
    <property type="entry name" value="FAD/NAD-bd_sf"/>
</dbReference>
<sequence length="140" mass="16117">MVLFKFGEGRIGIIGDAAHAMSPQLGQGANMALLDAWALGQAVQHAKEHQTIDHVKLWQNYHQHRKSSTDFYQFLSRLLTPLYQSDLWWAGRLRDISFSWMYRIPYFRKEMAITVTGLKSGMLSQMKYQDIAQSLGNPKK</sequence>
<dbReference type="Proteomes" id="UP000490535">
    <property type="component" value="Unassembled WGS sequence"/>
</dbReference>
<dbReference type="Gene3D" id="3.50.50.60">
    <property type="entry name" value="FAD/NAD(P)-binding domain"/>
    <property type="match status" value="1"/>
</dbReference>
<comment type="caution">
    <text evidence="4">The sequence shown here is derived from an EMBL/GenBank/DDBJ whole genome shotgun (WGS) entry which is preliminary data.</text>
</comment>
<feature type="domain" description="FAD-binding" evidence="3">
    <location>
        <begin position="4"/>
        <end position="65"/>
    </location>
</feature>
<evidence type="ECO:0000259" key="3">
    <source>
        <dbReference type="Pfam" id="PF01494"/>
    </source>
</evidence>
<keyword evidence="2" id="KW-0503">Monooxygenase</keyword>
<organism evidence="4 5">
    <name type="scientific">Acinetobacter bereziniae</name>
    <name type="common">Acinetobacter genomosp. 10</name>
    <dbReference type="NCBI Taxonomy" id="106648"/>
    <lineage>
        <taxon>Bacteria</taxon>
        <taxon>Pseudomonadati</taxon>
        <taxon>Pseudomonadota</taxon>
        <taxon>Gammaproteobacteria</taxon>
        <taxon>Moraxellales</taxon>
        <taxon>Moraxellaceae</taxon>
        <taxon>Acinetobacter</taxon>
    </lineage>
</organism>
<reference evidence="5" key="1">
    <citation type="journal article" date="2020" name="MBio">
        <title>Horizontal gene transfer to a defensive symbiont with a reduced genome amongst a multipartite beetle microbiome.</title>
        <authorList>
            <person name="Waterworth S.C."/>
            <person name="Florez L.V."/>
            <person name="Rees E.R."/>
            <person name="Hertweck C."/>
            <person name="Kaltenpoth M."/>
            <person name="Kwan J.C."/>
        </authorList>
    </citation>
    <scope>NUCLEOTIDE SEQUENCE [LARGE SCALE GENOMIC DNA]</scope>
</reference>
<dbReference type="PANTHER" id="PTHR13789:SF309">
    <property type="entry name" value="PUTATIVE (AFU_ORTHOLOGUE AFUA_6G14510)-RELATED"/>
    <property type="match status" value="1"/>
</dbReference>
<dbReference type="AlphaFoldDB" id="A0A833PB63"/>
<dbReference type="PANTHER" id="PTHR13789">
    <property type="entry name" value="MONOOXYGENASE"/>
    <property type="match status" value="1"/>
</dbReference>
<dbReference type="GO" id="GO:0004497">
    <property type="term" value="F:monooxygenase activity"/>
    <property type="evidence" value="ECO:0007669"/>
    <property type="project" value="UniProtKB-KW"/>
</dbReference>
<dbReference type="SUPFAM" id="SSF51905">
    <property type="entry name" value="FAD/NAD(P)-binding domain"/>
    <property type="match status" value="1"/>
</dbReference>
<evidence type="ECO:0000313" key="5">
    <source>
        <dbReference type="Proteomes" id="UP000490535"/>
    </source>
</evidence>
<dbReference type="InterPro" id="IPR002938">
    <property type="entry name" value="FAD-bd"/>
</dbReference>
<accession>A0A833PB63</accession>
<evidence type="ECO:0000256" key="2">
    <source>
        <dbReference type="ARBA" id="ARBA00023033"/>
    </source>
</evidence>
<keyword evidence="1" id="KW-0560">Oxidoreductase</keyword>
<protein>
    <submittedName>
        <fullName evidence="4">2-heptyl-3-hydroxy-4(1H)-quinolone synthase</fullName>
    </submittedName>
</protein>
<proteinExistence type="predicted"/>
<dbReference type="GO" id="GO:0071949">
    <property type="term" value="F:FAD binding"/>
    <property type="evidence" value="ECO:0007669"/>
    <property type="project" value="InterPro"/>
</dbReference>
<name>A0A833PB63_ACIBZ</name>
<gene>
    <name evidence="4" type="primary">pqsH</name>
    <name evidence="4" type="ORF">GAK29_03016</name>
</gene>
<evidence type="ECO:0000313" key="4">
    <source>
        <dbReference type="EMBL" id="KAF1023116.1"/>
    </source>
</evidence>
<dbReference type="InterPro" id="IPR050493">
    <property type="entry name" value="FAD-dep_Monooxygenase_BioMet"/>
</dbReference>
<dbReference type="PRINTS" id="PR00420">
    <property type="entry name" value="RNGMNOXGNASE"/>
</dbReference>
<evidence type="ECO:0000256" key="1">
    <source>
        <dbReference type="ARBA" id="ARBA00023002"/>
    </source>
</evidence>
<dbReference type="Pfam" id="PF01494">
    <property type="entry name" value="FAD_binding_3"/>
    <property type="match status" value="1"/>
</dbReference>
<dbReference type="EMBL" id="WNDP01000082">
    <property type="protein sequence ID" value="KAF1023116.1"/>
    <property type="molecule type" value="Genomic_DNA"/>
</dbReference>